<name>A0A2G0CDA0_9BACT</name>
<dbReference type="EMBL" id="PDLO01000006">
    <property type="protein sequence ID" value="PHK97958.1"/>
    <property type="molecule type" value="Genomic_DNA"/>
</dbReference>
<dbReference type="OrthoDB" id="1494081at2"/>
<organism evidence="2 3">
    <name type="scientific">Neolewinella marina</name>
    <dbReference type="NCBI Taxonomy" id="438751"/>
    <lineage>
        <taxon>Bacteria</taxon>
        <taxon>Pseudomonadati</taxon>
        <taxon>Bacteroidota</taxon>
        <taxon>Saprospiria</taxon>
        <taxon>Saprospirales</taxon>
        <taxon>Lewinellaceae</taxon>
        <taxon>Neolewinella</taxon>
    </lineage>
</organism>
<evidence type="ECO:0000313" key="3">
    <source>
        <dbReference type="Proteomes" id="UP000226437"/>
    </source>
</evidence>
<dbReference type="RefSeq" id="WP_099107232.1">
    <property type="nucleotide sequence ID" value="NZ_JAATJF010000003.1"/>
</dbReference>
<feature type="transmembrane region" description="Helical" evidence="1">
    <location>
        <begin position="129"/>
        <end position="149"/>
    </location>
</feature>
<evidence type="ECO:0000313" key="2">
    <source>
        <dbReference type="EMBL" id="PHK97958.1"/>
    </source>
</evidence>
<accession>A0A2G0CDA0</accession>
<feature type="transmembrane region" description="Helical" evidence="1">
    <location>
        <begin position="38"/>
        <end position="59"/>
    </location>
</feature>
<comment type="caution">
    <text evidence="2">The sequence shown here is derived from an EMBL/GenBank/DDBJ whole genome shotgun (WGS) entry which is preliminary data.</text>
</comment>
<reference evidence="2 3" key="1">
    <citation type="submission" date="2017-10" db="EMBL/GenBank/DDBJ databases">
        <title>The draft genome sequence of Lewinella marina KCTC 32374.</title>
        <authorList>
            <person name="Wang K."/>
        </authorList>
    </citation>
    <scope>NUCLEOTIDE SEQUENCE [LARGE SCALE GENOMIC DNA]</scope>
    <source>
        <strain evidence="2 3">MKG-38</strain>
    </source>
</reference>
<sequence length="158" mass="18125">MVSSKRSATAVFELAWWAFAFVLAGLVLLPIYSTVPAFPFFVPNFLYVVVAITLTRYLFLLHVSWLRDRLIVQAGVALMLIPLIFYMVQAFNGFVIYFDERGPDVLFGHLNPETADTINSYMQAEYRFFGVWAIMASAVMPFRLIYNAWARYRAGVRS</sequence>
<keyword evidence="1" id="KW-0472">Membrane</keyword>
<keyword evidence="3" id="KW-1185">Reference proteome</keyword>
<dbReference type="Proteomes" id="UP000226437">
    <property type="component" value="Unassembled WGS sequence"/>
</dbReference>
<protein>
    <submittedName>
        <fullName evidence="2">Uncharacterized protein</fullName>
    </submittedName>
</protein>
<feature type="transmembrane region" description="Helical" evidence="1">
    <location>
        <begin position="12"/>
        <end position="32"/>
    </location>
</feature>
<dbReference type="AlphaFoldDB" id="A0A2G0CDA0"/>
<keyword evidence="1" id="KW-0812">Transmembrane</keyword>
<evidence type="ECO:0000256" key="1">
    <source>
        <dbReference type="SAM" id="Phobius"/>
    </source>
</evidence>
<gene>
    <name evidence="2" type="ORF">CGL56_14190</name>
</gene>
<keyword evidence="1" id="KW-1133">Transmembrane helix</keyword>
<proteinExistence type="predicted"/>
<feature type="transmembrane region" description="Helical" evidence="1">
    <location>
        <begin position="71"/>
        <end position="98"/>
    </location>
</feature>